<reference evidence="2" key="1">
    <citation type="submission" date="2019-08" db="EMBL/GenBank/DDBJ databases">
        <authorList>
            <person name="Kucharzyk K."/>
            <person name="Murdoch R.W."/>
            <person name="Higgins S."/>
            <person name="Loffler F."/>
        </authorList>
    </citation>
    <scope>NUCLEOTIDE SEQUENCE</scope>
</reference>
<gene>
    <name evidence="2" type="ORF">SDC9_116314</name>
</gene>
<dbReference type="Pfam" id="PF12788">
    <property type="entry name" value="YmaF"/>
    <property type="match status" value="1"/>
</dbReference>
<sequence>MISYQEIINAQKRSISEGDELRGAEIMQNQERTASDRGPGCSKPAAQTHTHEFESSTKLAEEGDDRHNHRFAGVTSEVIPLPGGNHKHVIFTLTDFFGHLHEVAVETDPATSIGNGKHVHFVAGNTTLNDGHFHEFAFSTLIDAPLLPNT</sequence>
<evidence type="ECO:0008006" key="3">
    <source>
        <dbReference type="Google" id="ProtNLM"/>
    </source>
</evidence>
<dbReference type="EMBL" id="VSSQ01022827">
    <property type="protein sequence ID" value="MPM69369.1"/>
    <property type="molecule type" value="Genomic_DNA"/>
</dbReference>
<protein>
    <recommendedName>
        <fullName evidence="3">YmaF family protein</fullName>
    </recommendedName>
</protein>
<evidence type="ECO:0000313" key="2">
    <source>
        <dbReference type="EMBL" id="MPM69369.1"/>
    </source>
</evidence>
<dbReference type="InterPro" id="IPR024307">
    <property type="entry name" value="YmaF"/>
</dbReference>
<name>A0A645BVC2_9ZZZZ</name>
<organism evidence="2">
    <name type="scientific">bioreactor metagenome</name>
    <dbReference type="NCBI Taxonomy" id="1076179"/>
    <lineage>
        <taxon>unclassified sequences</taxon>
        <taxon>metagenomes</taxon>
        <taxon>ecological metagenomes</taxon>
    </lineage>
</organism>
<dbReference type="AlphaFoldDB" id="A0A645BVC2"/>
<evidence type="ECO:0000256" key="1">
    <source>
        <dbReference type="SAM" id="MobiDB-lite"/>
    </source>
</evidence>
<comment type="caution">
    <text evidence="2">The sequence shown here is derived from an EMBL/GenBank/DDBJ whole genome shotgun (WGS) entry which is preliminary data.</text>
</comment>
<proteinExistence type="predicted"/>
<accession>A0A645BVC2</accession>
<feature type="region of interest" description="Disordered" evidence="1">
    <location>
        <begin position="29"/>
        <end position="60"/>
    </location>
</feature>
<feature type="compositionally biased region" description="Basic and acidic residues" evidence="1">
    <location>
        <begin position="49"/>
        <end position="60"/>
    </location>
</feature>